<proteinExistence type="inferred from homology"/>
<accession>A0A1D1W2G8</accession>
<dbReference type="Pfam" id="PF07763">
    <property type="entry name" value="FEZ"/>
    <property type="match status" value="1"/>
</dbReference>
<keyword evidence="3" id="KW-0175">Coiled coil</keyword>
<evidence type="ECO:0000256" key="4">
    <source>
        <dbReference type="SAM" id="MobiDB-lite"/>
    </source>
</evidence>
<protein>
    <recommendedName>
        <fullName evidence="7">Fasciculation and elongation protein zeta-2</fullName>
    </recommendedName>
</protein>
<dbReference type="OrthoDB" id="7959977at2759"/>
<comment type="caution">
    <text evidence="5">The sequence shown here is derived from an EMBL/GenBank/DDBJ whole genome shotgun (WGS) entry which is preliminary data.</text>
</comment>
<evidence type="ECO:0000313" key="5">
    <source>
        <dbReference type="EMBL" id="GAV06923.1"/>
    </source>
</evidence>
<dbReference type="PANTHER" id="PTHR12394:SF12">
    <property type="entry name" value="LD08195P"/>
    <property type="match status" value="1"/>
</dbReference>
<dbReference type="AlphaFoldDB" id="A0A1D1W2G8"/>
<evidence type="ECO:0000256" key="2">
    <source>
        <dbReference type="ARBA" id="ARBA00022553"/>
    </source>
</evidence>
<dbReference type="STRING" id="947166.A0A1D1W2G8"/>
<evidence type="ECO:0000256" key="3">
    <source>
        <dbReference type="ARBA" id="ARBA00023054"/>
    </source>
</evidence>
<keyword evidence="6" id="KW-1185">Reference proteome</keyword>
<organism evidence="5 6">
    <name type="scientific">Ramazzottius varieornatus</name>
    <name type="common">Water bear</name>
    <name type="synonym">Tardigrade</name>
    <dbReference type="NCBI Taxonomy" id="947166"/>
    <lineage>
        <taxon>Eukaryota</taxon>
        <taxon>Metazoa</taxon>
        <taxon>Ecdysozoa</taxon>
        <taxon>Tardigrada</taxon>
        <taxon>Eutardigrada</taxon>
        <taxon>Parachela</taxon>
        <taxon>Hypsibioidea</taxon>
        <taxon>Ramazzottiidae</taxon>
        <taxon>Ramazzottius</taxon>
    </lineage>
</organism>
<keyword evidence="2" id="KW-0597">Phosphoprotein</keyword>
<comment type="similarity">
    <text evidence="1">Belongs to the zygin family.</text>
</comment>
<evidence type="ECO:0008006" key="7">
    <source>
        <dbReference type="Google" id="ProtNLM"/>
    </source>
</evidence>
<evidence type="ECO:0000313" key="6">
    <source>
        <dbReference type="Proteomes" id="UP000186922"/>
    </source>
</evidence>
<gene>
    <name evidence="5" type="primary">RvY_16831</name>
    <name evidence="5" type="synonym">RvY_16831.1</name>
    <name evidence="5" type="ORF">RvY_16831-1</name>
</gene>
<dbReference type="Proteomes" id="UP000186922">
    <property type="component" value="Unassembled WGS sequence"/>
</dbReference>
<dbReference type="GO" id="GO:0005737">
    <property type="term" value="C:cytoplasm"/>
    <property type="evidence" value="ECO:0007669"/>
    <property type="project" value="TreeGrafter"/>
</dbReference>
<feature type="region of interest" description="Disordered" evidence="4">
    <location>
        <begin position="228"/>
        <end position="253"/>
    </location>
</feature>
<name>A0A1D1W2G8_RAMVA</name>
<sequence>MHWIPVSAGMAELNELTDAPLAESEGDADETLMDENTSESEWADFHSTAPAESTFGSSGYSSLAGTSDNLQRNTLKMESHFGESGALNSHGGSLEDLVESFDEKITACFGDLDSDVSDFAPVAIRTHEELLSQNKFWKDLTASFGTVLPVDWSQTVIRNKLFLPVLALNPPSSSQQRTDLLECTSSDEELTVNQLDMHNMVAADPQQNGMATADEVIKEIDAMMQQGDDGEPQLAEQTGSGDAEGSHNSHHPALPLLPSPLYDENLQNLNPGELQELQSELEKLTQQYSEILVQELALRDELQFEKEVKNSFISELIKVQNKRRQFSLEKKRGSQKAARTPDKETKILTTVIPYEPGQLTTRHLQVISKILKAMNEDSPTTTPLLTDYILKVLCPKDTNVPLPIMH</sequence>
<dbReference type="InterPro" id="IPR011680">
    <property type="entry name" value="FEZ"/>
</dbReference>
<dbReference type="EMBL" id="BDGG01000014">
    <property type="protein sequence ID" value="GAV06923.1"/>
    <property type="molecule type" value="Genomic_DNA"/>
</dbReference>
<dbReference type="PANTHER" id="PTHR12394">
    <property type="entry name" value="ZYGIN"/>
    <property type="match status" value="1"/>
</dbReference>
<evidence type="ECO:0000256" key="1">
    <source>
        <dbReference type="ARBA" id="ARBA00006788"/>
    </source>
</evidence>
<reference evidence="5 6" key="1">
    <citation type="journal article" date="2016" name="Nat. Commun.">
        <title>Extremotolerant tardigrade genome and improved radiotolerance of human cultured cells by tardigrade-unique protein.</title>
        <authorList>
            <person name="Hashimoto T."/>
            <person name="Horikawa D.D."/>
            <person name="Saito Y."/>
            <person name="Kuwahara H."/>
            <person name="Kozuka-Hata H."/>
            <person name="Shin-I T."/>
            <person name="Minakuchi Y."/>
            <person name="Ohishi K."/>
            <person name="Motoyama A."/>
            <person name="Aizu T."/>
            <person name="Enomoto A."/>
            <person name="Kondo K."/>
            <person name="Tanaka S."/>
            <person name="Hara Y."/>
            <person name="Koshikawa S."/>
            <person name="Sagara H."/>
            <person name="Miura T."/>
            <person name="Yokobori S."/>
            <person name="Miyagawa K."/>
            <person name="Suzuki Y."/>
            <person name="Kubo T."/>
            <person name="Oyama M."/>
            <person name="Kohara Y."/>
            <person name="Fujiyama A."/>
            <person name="Arakawa K."/>
            <person name="Katayama T."/>
            <person name="Toyoda A."/>
            <person name="Kunieda T."/>
        </authorList>
    </citation>
    <scope>NUCLEOTIDE SEQUENCE [LARGE SCALE GENOMIC DNA]</scope>
    <source>
        <strain evidence="5 6">YOKOZUNA-1</strain>
    </source>
</reference>
<dbReference type="GO" id="GO:0030424">
    <property type="term" value="C:axon"/>
    <property type="evidence" value="ECO:0007669"/>
    <property type="project" value="TreeGrafter"/>
</dbReference>